<reference evidence="1" key="1">
    <citation type="journal article" date="2019" name="bioRxiv">
        <title>The Genome of the Zebra Mussel, Dreissena polymorpha: A Resource for Invasive Species Research.</title>
        <authorList>
            <person name="McCartney M.A."/>
            <person name="Auch B."/>
            <person name="Kono T."/>
            <person name="Mallez S."/>
            <person name="Zhang Y."/>
            <person name="Obille A."/>
            <person name="Becker A."/>
            <person name="Abrahante J.E."/>
            <person name="Garbe J."/>
            <person name="Badalamenti J.P."/>
            <person name="Herman A."/>
            <person name="Mangelson H."/>
            <person name="Liachko I."/>
            <person name="Sullivan S."/>
            <person name="Sone E.D."/>
            <person name="Koren S."/>
            <person name="Silverstein K.A.T."/>
            <person name="Beckman K.B."/>
            <person name="Gohl D.M."/>
        </authorList>
    </citation>
    <scope>NUCLEOTIDE SEQUENCE</scope>
    <source>
        <strain evidence="1">Duluth1</strain>
        <tissue evidence="1">Whole animal</tissue>
    </source>
</reference>
<name>A0A9D4G847_DREPO</name>
<gene>
    <name evidence="1" type="ORF">DPMN_140717</name>
</gene>
<dbReference type="EMBL" id="JAIWYP010000006">
    <property type="protein sequence ID" value="KAH3812289.1"/>
    <property type="molecule type" value="Genomic_DNA"/>
</dbReference>
<dbReference type="AlphaFoldDB" id="A0A9D4G847"/>
<reference evidence="1" key="2">
    <citation type="submission" date="2020-11" db="EMBL/GenBank/DDBJ databases">
        <authorList>
            <person name="McCartney M.A."/>
            <person name="Auch B."/>
            <person name="Kono T."/>
            <person name="Mallez S."/>
            <person name="Becker A."/>
            <person name="Gohl D.M."/>
            <person name="Silverstein K.A.T."/>
            <person name="Koren S."/>
            <person name="Bechman K.B."/>
            <person name="Herman A."/>
            <person name="Abrahante J.E."/>
            <person name="Garbe J."/>
        </authorList>
    </citation>
    <scope>NUCLEOTIDE SEQUENCE</scope>
    <source>
        <strain evidence="1">Duluth1</strain>
        <tissue evidence="1">Whole animal</tissue>
    </source>
</reference>
<evidence type="ECO:0000313" key="1">
    <source>
        <dbReference type="EMBL" id="KAH3812289.1"/>
    </source>
</evidence>
<evidence type="ECO:0000313" key="2">
    <source>
        <dbReference type="Proteomes" id="UP000828390"/>
    </source>
</evidence>
<keyword evidence="2" id="KW-1185">Reference proteome</keyword>
<proteinExistence type="predicted"/>
<dbReference type="Proteomes" id="UP000828390">
    <property type="component" value="Unassembled WGS sequence"/>
</dbReference>
<sequence length="125" mass="14466">MSRAEKDQFLMGILSNGFFCTETTKRGNKIQREKRSFAKHGKTVCKSTFMLYYDTIRTVLSNMLKHATLHRAVPRVHGSKGRRPYARHTARRCTTVVHFLKYTAETIGIFYPAAPRENDRIPVVF</sequence>
<protein>
    <submittedName>
        <fullName evidence="1">Uncharacterized protein</fullName>
    </submittedName>
</protein>
<comment type="caution">
    <text evidence="1">The sequence shown here is derived from an EMBL/GenBank/DDBJ whole genome shotgun (WGS) entry which is preliminary data.</text>
</comment>
<organism evidence="1 2">
    <name type="scientific">Dreissena polymorpha</name>
    <name type="common">Zebra mussel</name>
    <name type="synonym">Mytilus polymorpha</name>
    <dbReference type="NCBI Taxonomy" id="45954"/>
    <lineage>
        <taxon>Eukaryota</taxon>
        <taxon>Metazoa</taxon>
        <taxon>Spiralia</taxon>
        <taxon>Lophotrochozoa</taxon>
        <taxon>Mollusca</taxon>
        <taxon>Bivalvia</taxon>
        <taxon>Autobranchia</taxon>
        <taxon>Heteroconchia</taxon>
        <taxon>Euheterodonta</taxon>
        <taxon>Imparidentia</taxon>
        <taxon>Neoheterodontei</taxon>
        <taxon>Myida</taxon>
        <taxon>Dreissenoidea</taxon>
        <taxon>Dreissenidae</taxon>
        <taxon>Dreissena</taxon>
    </lineage>
</organism>
<accession>A0A9D4G847</accession>